<reference evidence="1 2" key="1">
    <citation type="journal article" date="2016" name="Nat. Commun.">
        <title>Thousands of microbial genomes shed light on interconnected biogeochemical processes in an aquifer system.</title>
        <authorList>
            <person name="Anantharaman K."/>
            <person name="Brown C.T."/>
            <person name="Hug L.A."/>
            <person name="Sharon I."/>
            <person name="Castelle C.J."/>
            <person name="Probst A.J."/>
            <person name="Thomas B.C."/>
            <person name="Singh A."/>
            <person name="Wilkins M.J."/>
            <person name="Karaoz U."/>
            <person name="Brodie E.L."/>
            <person name="Williams K.H."/>
            <person name="Hubbard S.S."/>
            <person name="Banfield J.F."/>
        </authorList>
    </citation>
    <scope>NUCLEOTIDE SEQUENCE [LARGE SCALE GENOMIC DNA]</scope>
</reference>
<dbReference type="EMBL" id="MHLL01000006">
    <property type="protein sequence ID" value="OGZ10573.1"/>
    <property type="molecule type" value="Genomic_DNA"/>
</dbReference>
<dbReference type="AlphaFoldDB" id="A0A1G2DAK9"/>
<protein>
    <submittedName>
        <fullName evidence="1">Uncharacterized protein</fullName>
    </submittedName>
</protein>
<gene>
    <name evidence="1" type="ORF">A3D65_05805</name>
</gene>
<proteinExistence type="predicted"/>
<accession>A0A1G2DAK9</accession>
<evidence type="ECO:0000313" key="2">
    <source>
        <dbReference type="Proteomes" id="UP000177996"/>
    </source>
</evidence>
<dbReference type="Proteomes" id="UP000177996">
    <property type="component" value="Unassembled WGS sequence"/>
</dbReference>
<name>A0A1G2DAK9_9BACT</name>
<sequence>MNTAKEHTPASILAALIVAGALVGGAVAFAQGDFERGDDTGGEQQALAGIMFPVAELGNCASRDECHAYCDVGANMNQCIAFAKAHGLMNKEEAERSEKFSRRLEEGKTPGGCNSPGNCKAYCEDIAHIDECVQFAEAQGFKGEEFARGKKLGAYLKKGGLMPGGCTSRASCDAYCSDFSRAEECYRFAEAAGVGDDMGNALSKHGGPAQKVSPEHLKKLGELAKRGETPGGCTNKDACMAYCEASGHMEECVTFGEKVGFMKKEDADRARKFMNKGGPGGCTSRESCDAFCNDPANQETCFTFAEENGLIPPEELKRMKEGWVRMRQGLENAPSEVKECLTSALGATVIEDIQSGKLTPGPQIGERVRGCFEKFGGDHRPQKIFFDAPDEVKTCLKEKLGEEYEGIRSGKIPPTPEMADVFRVCFQQVEFERSNGWGGEQMRGEGGGGFRGNGGGEGGMGPNPEMFKQFLRSAPPEIQACLKEKLGERFEKIASGELMPGPEMGETMRSCFENFRPMGSGMGEGMNGGMQGGMDGRMPPLENGGNTSPFHEGSLPPPGAVPPETQMMNFMSQFSSGIAGCLREKLGEEGFIKIAIEGRTPELESAIRSCSEQLQTQSGFLPPPPTTYPAQSGTLPAMEAWTSKLPDPIQHCLKEKFGAEYEQLGFRPPSPDIELAIRACYGEVSGGNIIVAPFEPVPIDGTVAPLEEPSRLQSRIHSLRQHLLGAALAPFVVAWHIFR</sequence>
<organism evidence="1 2">
    <name type="scientific">Candidatus Lloydbacteria bacterium RIFCSPHIGHO2_02_FULL_50_13</name>
    <dbReference type="NCBI Taxonomy" id="1798661"/>
    <lineage>
        <taxon>Bacteria</taxon>
        <taxon>Candidatus Lloydiibacteriota</taxon>
    </lineage>
</organism>
<evidence type="ECO:0000313" key="1">
    <source>
        <dbReference type="EMBL" id="OGZ10573.1"/>
    </source>
</evidence>
<dbReference type="STRING" id="1798661.A3D65_05805"/>
<comment type="caution">
    <text evidence="1">The sequence shown here is derived from an EMBL/GenBank/DDBJ whole genome shotgun (WGS) entry which is preliminary data.</text>
</comment>